<evidence type="ECO:0000256" key="1">
    <source>
        <dbReference type="SAM" id="MobiDB-lite"/>
    </source>
</evidence>
<feature type="region of interest" description="Disordered" evidence="1">
    <location>
        <begin position="180"/>
        <end position="217"/>
    </location>
</feature>
<reference evidence="3" key="1">
    <citation type="journal article" date="2017" name="bioRxiv">
        <title>Comparative analysis of the genomes of Stylophora pistillata and Acropora digitifera provides evidence for extensive differences between species of corals.</title>
        <authorList>
            <person name="Voolstra C.R."/>
            <person name="Li Y."/>
            <person name="Liew Y.J."/>
            <person name="Baumgarten S."/>
            <person name="Zoccola D."/>
            <person name="Flot J.-F."/>
            <person name="Tambutte S."/>
            <person name="Allemand D."/>
            <person name="Aranda M."/>
        </authorList>
    </citation>
    <scope>NUCLEOTIDE SEQUENCE [LARGE SCALE GENOMIC DNA]</scope>
</reference>
<protein>
    <recommendedName>
        <fullName evidence="4">Peptidase A2 domain-containing protein</fullName>
    </recommendedName>
</protein>
<evidence type="ECO:0000313" key="2">
    <source>
        <dbReference type="EMBL" id="PFX21212.1"/>
    </source>
</evidence>
<feature type="compositionally biased region" description="Polar residues" evidence="1">
    <location>
        <begin position="180"/>
        <end position="194"/>
    </location>
</feature>
<keyword evidence="3" id="KW-1185">Reference proteome</keyword>
<dbReference type="STRING" id="50429.A0A2B4RY86"/>
<dbReference type="InterPro" id="IPR021109">
    <property type="entry name" value="Peptidase_aspartic_dom_sf"/>
</dbReference>
<evidence type="ECO:0008006" key="4">
    <source>
        <dbReference type="Google" id="ProtNLM"/>
    </source>
</evidence>
<sequence>MATGNFRLPPQLDINSGNISENFKRWRRQVEVYLAASGATAKEKQIQTAIILNCAGNDVLEVYDNLTWNEEGDKDDPEKVFEALEKYCNPRDNEVMESHRFWNIEYQEPFDKLFTELQRRITACNFLEKDRMLRDKIVFTVTGKLQELLLREDNLTLDKTLKICRAFEQSNKQVKELKNNIGSASHSTPSNLNKVSKKSNPKLQDRRTRSNKSSMSKAGNDNLQFDCKYCGYKHERKREKCPAWGKTCDNCKGLNHFKSKCSKKVHAVVSQSEDHNDPNNDFDDKWLFAINDEETGVTANLSINDHIVKFQLDSAADVNTICQKHVGRQQVSPTNIRLNMWNKTNLKPLGETSLTTTNPSDNTQHEVKFIVVPNGFTNLLGLNTIQELGFITINCNAFISKVSTPPLGDLGVASLRVNESVPPKVLPCRKVPLAIENDVKQELDRLIMFLEDLGCESSLIFQDTSGQVYNFGSSAGYSFLCLNPDINIKFRDHFGIILLL</sequence>
<gene>
    <name evidence="2" type="ORF">AWC38_SpisGene14311</name>
</gene>
<dbReference type="EMBL" id="LSMT01000286">
    <property type="protein sequence ID" value="PFX21212.1"/>
    <property type="molecule type" value="Genomic_DNA"/>
</dbReference>
<comment type="caution">
    <text evidence="2">The sequence shown here is derived from an EMBL/GenBank/DDBJ whole genome shotgun (WGS) entry which is preliminary data.</text>
</comment>
<dbReference type="SUPFAM" id="SSF50630">
    <property type="entry name" value="Acid proteases"/>
    <property type="match status" value="1"/>
</dbReference>
<proteinExistence type="predicted"/>
<dbReference type="Proteomes" id="UP000225706">
    <property type="component" value="Unassembled WGS sequence"/>
</dbReference>
<dbReference type="Gene3D" id="2.40.70.10">
    <property type="entry name" value="Acid Proteases"/>
    <property type="match status" value="1"/>
</dbReference>
<dbReference type="OrthoDB" id="5984605at2759"/>
<evidence type="ECO:0000313" key="3">
    <source>
        <dbReference type="Proteomes" id="UP000225706"/>
    </source>
</evidence>
<name>A0A2B4RY86_STYPI</name>
<dbReference type="AlphaFoldDB" id="A0A2B4RY86"/>
<accession>A0A2B4RY86</accession>
<organism evidence="2 3">
    <name type="scientific">Stylophora pistillata</name>
    <name type="common">Smooth cauliflower coral</name>
    <dbReference type="NCBI Taxonomy" id="50429"/>
    <lineage>
        <taxon>Eukaryota</taxon>
        <taxon>Metazoa</taxon>
        <taxon>Cnidaria</taxon>
        <taxon>Anthozoa</taxon>
        <taxon>Hexacorallia</taxon>
        <taxon>Scleractinia</taxon>
        <taxon>Astrocoeniina</taxon>
        <taxon>Pocilloporidae</taxon>
        <taxon>Stylophora</taxon>
    </lineage>
</organism>
<dbReference type="PANTHER" id="PTHR33198">
    <property type="entry name" value="ANK_REP_REGION DOMAIN-CONTAINING PROTEIN-RELATED"/>
    <property type="match status" value="1"/>
</dbReference>